<organism evidence="2">
    <name type="scientific">viral metagenome</name>
    <dbReference type="NCBI Taxonomy" id="1070528"/>
    <lineage>
        <taxon>unclassified sequences</taxon>
        <taxon>metagenomes</taxon>
        <taxon>organismal metagenomes</taxon>
    </lineage>
</organism>
<feature type="transmembrane region" description="Helical" evidence="1">
    <location>
        <begin position="34"/>
        <end position="51"/>
    </location>
</feature>
<feature type="transmembrane region" description="Helical" evidence="1">
    <location>
        <begin position="6"/>
        <end position="27"/>
    </location>
</feature>
<dbReference type="EMBL" id="MN739480">
    <property type="protein sequence ID" value="QHT07196.1"/>
    <property type="molecule type" value="Genomic_DNA"/>
</dbReference>
<evidence type="ECO:0000256" key="1">
    <source>
        <dbReference type="SAM" id="Phobius"/>
    </source>
</evidence>
<protein>
    <submittedName>
        <fullName evidence="2">Uncharacterized protein</fullName>
    </submittedName>
</protein>
<proteinExistence type="predicted"/>
<accession>A0A6C0CQQ0</accession>
<evidence type="ECO:0000313" key="2">
    <source>
        <dbReference type="EMBL" id="QHT07196.1"/>
    </source>
</evidence>
<dbReference type="AlphaFoldDB" id="A0A6C0CQQ0"/>
<keyword evidence="1" id="KW-0472">Membrane</keyword>
<keyword evidence="1" id="KW-1133">Transmembrane helix</keyword>
<name>A0A6C0CQQ0_9ZZZZ</name>
<keyword evidence="1" id="KW-0812">Transmembrane</keyword>
<sequence>MNNFKLYLWAMVLILVFALYEVFFILFSSKTSTFFKFIAVLVLIAIISVGLKRNTYLPFLGPTVLPPIFLQNEVLPEGANFTFKVDIPEAEGRKVMYWGSQPSKTLFEDPYIAYGEYKNSGITTVKNGEAKFVVFCPSSYRVPGTLLSPHVHYRIVESNGLLGEVKTVYVQCE</sequence>
<reference evidence="2" key="1">
    <citation type="journal article" date="2020" name="Nature">
        <title>Giant virus diversity and host interactions through global metagenomics.</title>
        <authorList>
            <person name="Schulz F."/>
            <person name="Roux S."/>
            <person name="Paez-Espino D."/>
            <person name="Jungbluth S."/>
            <person name="Walsh D.A."/>
            <person name="Denef V.J."/>
            <person name="McMahon K.D."/>
            <person name="Konstantinidis K.T."/>
            <person name="Eloe-Fadrosh E.A."/>
            <person name="Kyrpides N.C."/>
            <person name="Woyke T."/>
        </authorList>
    </citation>
    <scope>NUCLEOTIDE SEQUENCE</scope>
    <source>
        <strain evidence="2">GVMAG-M-3300021962-46</strain>
    </source>
</reference>